<proteinExistence type="predicted"/>
<protein>
    <submittedName>
        <fullName evidence="1">Uncharacterized protein</fullName>
    </submittedName>
</protein>
<gene>
    <name evidence="1" type="ORF">ABIA52_001212</name>
</gene>
<sequence>MEFLIFLVVIAAIAGAVLWGRKNFRQEIDRAKRIRRANKNQ</sequence>
<accession>A0ABW8N2T8</accession>
<dbReference type="Proteomes" id="UP001620520">
    <property type="component" value="Unassembled WGS sequence"/>
</dbReference>
<organism evidence="1 2">
    <name type="scientific">Paenarthrobacter histidinolovorans</name>
    <dbReference type="NCBI Taxonomy" id="43664"/>
    <lineage>
        <taxon>Bacteria</taxon>
        <taxon>Bacillati</taxon>
        <taxon>Actinomycetota</taxon>
        <taxon>Actinomycetes</taxon>
        <taxon>Micrococcales</taxon>
        <taxon>Micrococcaceae</taxon>
        <taxon>Paenarthrobacter</taxon>
    </lineage>
</organism>
<reference evidence="1 2" key="1">
    <citation type="submission" date="2024-10" db="EMBL/GenBank/DDBJ databases">
        <title>Novel secondary metabolite-producing bacteria for plant disease control.</title>
        <authorList>
            <person name="Chevrette M."/>
        </authorList>
    </citation>
    <scope>NUCLEOTIDE SEQUENCE [LARGE SCALE GENOMIC DNA]</scope>
    <source>
        <strain evidence="1 2">J30 TE3557</strain>
    </source>
</reference>
<evidence type="ECO:0000313" key="1">
    <source>
        <dbReference type="EMBL" id="MFK4638323.1"/>
    </source>
</evidence>
<comment type="caution">
    <text evidence="1">The sequence shown here is derived from an EMBL/GenBank/DDBJ whole genome shotgun (WGS) entry which is preliminary data.</text>
</comment>
<dbReference type="EMBL" id="JBIYEW010000003">
    <property type="protein sequence ID" value="MFK4638323.1"/>
    <property type="molecule type" value="Genomic_DNA"/>
</dbReference>
<name>A0ABW8N2T8_9MICC</name>
<evidence type="ECO:0000313" key="2">
    <source>
        <dbReference type="Proteomes" id="UP001620520"/>
    </source>
</evidence>
<keyword evidence="2" id="KW-1185">Reference proteome</keyword>
<dbReference type="RefSeq" id="WP_404593894.1">
    <property type="nucleotide sequence ID" value="NZ_JBIYEW010000003.1"/>
</dbReference>